<proteinExistence type="predicted"/>
<organism evidence="1 2">
    <name type="scientific">Chryseobacterium hagamense</name>
    <dbReference type="NCBI Taxonomy" id="395935"/>
    <lineage>
        <taxon>Bacteria</taxon>
        <taxon>Pseudomonadati</taxon>
        <taxon>Bacteroidota</taxon>
        <taxon>Flavobacteriia</taxon>
        <taxon>Flavobacteriales</taxon>
        <taxon>Weeksellaceae</taxon>
        <taxon>Chryseobacterium group</taxon>
        <taxon>Chryseobacterium</taxon>
    </lineage>
</organism>
<dbReference type="OrthoDB" id="9801478at2"/>
<keyword evidence="2" id="KW-1185">Reference proteome</keyword>
<dbReference type="Pfam" id="PF14103">
    <property type="entry name" value="DUF4276"/>
    <property type="match status" value="1"/>
</dbReference>
<sequence length="219" mass="25705">MLRLIIICEGQTEQAFCKTILYPYFLSKKILIQSPTIKHTKGGIVKWDILKKQIETHLLEENKTFVTTLIDYYGIYGKHSFPNWIDCEKIVDKNDRMTEIEKAMKDDINNSCNHRFIPYLQLHEFEGLLFNEIDIFYSQIPSADLIGEAELIKTFKDYSNPEMINNSRETSPSHRLDRIISGYNKIVHGDILAEEIGLERMRSKSPRFNNWIQSLEQIK</sequence>
<name>A0A511YQK5_9FLAO</name>
<dbReference type="Proteomes" id="UP000321863">
    <property type="component" value="Unassembled WGS sequence"/>
</dbReference>
<comment type="caution">
    <text evidence="1">The sequence shown here is derived from an EMBL/GenBank/DDBJ whole genome shotgun (WGS) entry which is preliminary data.</text>
</comment>
<dbReference type="EMBL" id="BJYJ01000024">
    <property type="protein sequence ID" value="GEN77476.1"/>
    <property type="molecule type" value="Genomic_DNA"/>
</dbReference>
<evidence type="ECO:0008006" key="3">
    <source>
        <dbReference type="Google" id="ProtNLM"/>
    </source>
</evidence>
<reference evidence="1 2" key="1">
    <citation type="submission" date="2019-07" db="EMBL/GenBank/DDBJ databases">
        <title>Whole genome shotgun sequence of Chryseobacterium hagamense NBRC 105253.</title>
        <authorList>
            <person name="Hosoyama A."/>
            <person name="Uohara A."/>
            <person name="Ohji S."/>
            <person name="Ichikawa N."/>
        </authorList>
    </citation>
    <scope>NUCLEOTIDE SEQUENCE [LARGE SCALE GENOMIC DNA]</scope>
    <source>
        <strain evidence="1 2">NBRC 105253</strain>
    </source>
</reference>
<protein>
    <recommendedName>
        <fullName evidence="3">DUF4276 family protein</fullName>
    </recommendedName>
</protein>
<evidence type="ECO:0000313" key="1">
    <source>
        <dbReference type="EMBL" id="GEN77476.1"/>
    </source>
</evidence>
<evidence type="ECO:0000313" key="2">
    <source>
        <dbReference type="Proteomes" id="UP000321863"/>
    </source>
</evidence>
<dbReference type="InterPro" id="IPR025455">
    <property type="entry name" value="DUF4276"/>
</dbReference>
<accession>A0A511YQK5</accession>
<dbReference type="RefSeq" id="WP_146943289.1">
    <property type="nucleotide sequence ID" value="NZ_BJYJ01000024.1"/>
</dbReference>
<dbReference type="AlphaFoldDB" id="A0A511YQK5"/>
<gene>
    <name evidence="1" type="ORF">CHA01nite_32160</name>
</gene>